<name>A0A8K0NMU0_9TREE</name>
<evidence type="ECO:0000313" key="1">
    <source>
        <dbReference type="EMBL" id="KAG7532040.1"/>
    </source>
</evidence>
<keyword evidence="2" id="KW-1185">Reference proteome</keyword>
<evidence type="ECO:0000313" key="2">
    <source>
        <dbReference type="Proteomes" id="UP000812966"/>
    </source>
</evidence>
<organism evidence="1 2">
    <name type="scientific">Filobasidium floriforme</name>
    <dbReference type="NCBI Taxonomy" id="5210"/>
    <lineage>
        <taxon>Eukaryota</taxon>
        <taxon>Fungi</taxon>
        <taxon>Dikarya</taxon>
        <taxon>Basidiomycota</taxon>
        <taxon>Agaricomycotina</taxon>
        <taxon>Tremellomycetes</taxon>
        <taxon>Filobasidiales</taxon>
        <taxon>Filobasidiaceae</taxon>
        <taxon>Filobasidium</taxon>
    </lineage>
</organism>
<comment type="caution">
    <text evidence="1">The sequence shown here is derived from an EMBL/GenBank/DDBJ whole genome shotgun (WGS) entry which is preliminary data.</text>
</comment>
<proteinExistence type="predicted"/>
<dbReference type="Proteomes" id="UP000812966">
    <property type="component" value="Unassembled WGS sequence"/>
</dbReference>
<gene>
    <name evidence="1" type="ORF">FFLO_03915</name>
</gene>
<dbReference type="EMBL" id="JABELV010000076">
    <property type="protein sequence ID" value="KAG7532040.1"/>
    <property type="molecule type" value="Genomic_DNA"/>
</dbReference>
<sequence length="10" mass="1333">MRPSRSTWRR</sequence>
<accession>A0A8K0NMU0</accession>
<reference evidence="1" key="1">
    <citation type="submission" date="2020-04" db="EMBL/GenBank/DDBJ databases">
        <title>Analysis of mating type loci in Filobasidium floriforme.</title>
        <authorList>
            <person name="Nowrousian M."/>
        </authorList>
    </citation>
    <scope>NUCLEOTIDE SEQUENCE</scope>
    <source>
        <strain evidence="1">CBS 6242</strain>
    </source>
</reference>
<protein>
    <submittedName>
        <fullName evidence="1">Uncharacterized protein</fullName>
    </submittedName>
</protein>